<protein>
    <submittedName>
        <fullName evidence="1">Uncharacterized protein</fullName>
    </submittedName>
</protein>
<gene>
    <name evidence="1" type="ORF">GCM10011588_51860</name>
</gene>
<sequence>MTVGRRAIVLCRPDCDSGQIERLSRAHGLRVVYTVYTDTGPELAARIAVQHVLDFDAAAIVIPYLSAREAREARAWRMVTRFADLVTATGVLGCGL</sequence>
<reference evidence="1" key="1">
    <citation type="journal article" date="2014" name="Int. J. Syst. Evol. Microbiol.">
        <title>Complete genome sequence of Corynebacterium casei LMG S-19264T (=DSM 44701T), isolated from a smear-ripened cheese.</title>
        <authorList>
            <consortium name="US DOE Joint Genome Institute (JGI-PGF)"/>
            <person name="Walter F."/>
            <person name="Albersmeier A."/>
            <person name="Kalinowski J."/>
            <person name="Ruckert C."/>
        </authorList>
    </citation>
    <scope>NUCLEOTIDE SEQUENCE</scope>
    <source>
        <strain evidence="1">CGMCC 4.3508</strain>
    </source>
</reference>
<organism evidence="1 2">
    <name type="scientific">Nocardia jinanensis</name>
    <dbReference type="NCBI Taxonomy" id="382504"/>
    <lineage>
        <taxon>Bacteria</taxon>
        <taxon>Bacillati</taxon>
        <taxon>Actinomycetota</taxon>
        <taxon>Actinomycetes</taxon>
        <taxon>Mycobacteriales</taxon>
        <taxon>Nocardiaceae</taxon>
        <taxon>Nocardia</taxon>
    </lineage>
</organism>
<dbReference type="EMBL" id="BMMH01000012">
    <property type="protein sequence ID" value="GGL30765.1"/>
    <property type="molecule type" value="Genomic_DNA"/>
</dbReference>
<comment type="caution">
    <text evidence="1">The sequence shown here is derived from an EMBL/GenBank/DDBJ whole genome shotgun (WGS) entry which is preliminary data.</text>
</comment>
<evidence type="ECO:0000313" key="2">
    <source>
        <dbReference type="Proteomes" id="UP000638263"/>
    </source>
</evidence>
<dbReference type="AlphaFoldDB" id="A0A917VXM4"/>
<keyword evidence="2" id="KW-1185">Reference proteome</keyword>
<proteinExistence type="predicted"/>
<evidence type="ECO:0000313" key="1">
    <source>
        <dbReference type="EMBL" id="GGL30765.1"/>
    </source>
</evidence>
<accession>A0A917VXM4</accession>
<dbReference type="Proteomes" id="UP000638263">
    <property type="component" value="Unassembled WGS sequence"/>
</dbReference>
<dbReference type="RefSeq" id="WP_058854697.1">
    <property type="nucleotide sequence ID" value="NZ_BMMH01000012.1"/>
</dbReference>
<name>A0A917VXM4_9NOCA</name>
<reference evidence="1" key="2">
    <citation type="submission" date="2020-09" db="EMBL/GenBank/DDBJ databases">
        <authorList>
            <person name="Sun Q."/>
            <person name="Zhou Y."/>
        </authorList>
    </citation>
    <scope>NUCLEOTIDE SEQUENCE</scope>
    <source>
        <strain evidence="1">CGMCC 4.3508</strain>
    </source>
</reference>